<dbReference type="AlphaFoldDB" id="A0A841N3C5"/>
<gene>
    <name evidence="2" type="ORF">HNP36_002460</name>
</gene>
<evidence type="ECO:0000256" key="1">
    <source>
        <dbReference type="SAM" id="SignalP"/>
    </source>
</evidence>
<comment type="caution">
    <text evidence="2">The sequence shown here is derived from an EMBL/GenBank/DDBJ whole genome shotgun (WGS) entry which is preliminary data.</text>
</comment>
<dbReference type="Gene3D" id="3.30.1150.10">
    <property type="match status" value="1"/>
</dbReference>
<accession>A0A841N3C5</accession>
<evidence type="ECO:0000313" key="3">
    <source>
        <dbReference type="Proteomes" id="UP000589738"/>
    </source>
</evidence>
<dbReference type="EMBL" id="JACHLC010000002">
    <property type="protein sequence ID" value="MBB6371384.1"/>
    <property type="molecule type" value="Genomic_DNA"/>
</dbReference>
<feature type="signal peptide" evidence="1">
    <location>
        <begin position="1"/>
        <end position="19"/>
    </location>
</feature>
<dbReference type="Proteomes" id="UP000589738">
    <property type="component" value="Unassembled WGS sequence"/>
</dbReference>
<feature type="chain" id="PRO_5032707745" evidence="1">
    <location>
        <begin position="20"/>
        <end position="139"/>
    </location>
</feature>
<name>A0A841N3C5_9FLAO</name>
<dbReference type="SUPFAM" id="SSF74653">
    <property type="entry name" value="TolA/TonB C-terminal domain"/>
    <property type="match status" value="1"/>
</dbReference>
<organism evidence="2 3">
    <name type="scientific">Chryseobacterium shigense</name>
    <dbReference type="NCBI Taxonomy" id="297244"/>
    <lineage>
        <taxon>Bacteria</taxon>
        <taxon>Pseudomonadati</taxon>
        <taxon>Bacteroidota</taxon>
        <taxon>Flavobacteriia</taxon>
        <taxon>Flavobacteriales</taxon>
        <taxon>Weeksellaceae</taxon>
        <taxon>Chryseobacterium group</taxon>
        <taxon>Chryseobacterium</taxon>
    </lineage>
</organism>
<dbReference type="RefSeq" id="WP_184163696.1">
    <property type="nucleotide sequence ID" value="NZ_JACHLC010000002.1"/>
</dbReference>
<protein>
    <submittedName>
        <fullName evidence="2">Protein TonB</fullName>
    </submittedName>
</protein>
<evidence type="ECO:0000313" key="2">
    <source>
        <dbReference type="EMBL" id="MBB6371384.1"/>
    </source>
</evidence>
<keyword evidence="1" id="KW-0732">Signal</keyword>
<keyword evidence="3" id="KW-1185">Reference proteome</keyword>
<reference evidence="2 3" key="1">
    <citation type="submission" date="2020-08" db="EMBL/GenBank/DDBJ databases">
        <title>Functional genomics of gut bacteria from endangered species of beetles.</title>
        <authorList>
            <person name="Carlos-Shanley C."/>
        </authorList>
    </citation>
    <scope>NUCLEOTIDE SEQUENCE [LARGE SCALE GENOMIC DNA]</scope>
    <source>
        <strain evidence="2 3">S00136</strain>
    </source>
</reference>
<proteinExistence type="predicted"/>
<sequence>MMKKTLLLILLLGLQLAFSQTLQKEESQIQTDSASGIQKLSDTMVSAEFPGGLSALRNHIGNEFKTSNLKGTGIFKSVTKFLILPDGSMSAISTTGNSPAMNQEMTRVMRTIKKKWKPATRNGQPVESTFRMPMTISMD</sequence>